<gene>
    <name evidence="2" type="ORF">JJB74_13125</name>
</gene>
<feature type="region of interest" description="Disordered" evidence="1">
    <location>
        <begin position="1"/>
        <end position="72"/>
    </location>
</feature>
<dbReference type="Proteomes" id="UP000622890">
    <property type="component" value="Unassembled WGS sequence"/>
</dbReference>
<name>A0A934SUL2_9BURK</name>
<evidence type="ECO:0000313" key="3">
    <source>
        <dbReference type="Proteomes" id="UP000622890"/>
    </source>
</evidence>
<organism evidence="2 3">
    <name type="scientific">Noviherbaspirillum pedocola</name>
    <dbReference type="NCBI Taxonomy" id="2801341"/>
    <lineage>
        <taxon>Bacteria</taxon>
        <taxon>Pseudomonadati</taxon>
        <taxon>Pseudomonadota</taxon>
        <taxon>Betaproteobacteria</taxon>
        <taxon>Burkholderiales</taxon>
        <taxon>Oxalobacteraceae</taxon>
        <taxon>Noviherbaspirillum</taxon>
    </lineage>
</organism>
<keyword evidence="3" id="KW-1185">Reference proteome</keyword>
<feature type="compositionally biased region" description="Basic and acidic residues" evidence="1">
    <location>
        <begin position="1"/>
        <end position="10"/>
    </location>
</feature>
<reference evidence="2" key="1">
    <citation type="submission" date="2021-01" db="EMBL/GenBank/DDBJ databases">
        <title>Genome sequence of strain Noviherbaspirillum sp. DKR-6.</title>
        <authorList>
            <person name="Chaudhary D.K."/>
        </authorList>
    </citation>
    <scope>NUCLEOTIDE SEQUENCE</scope>
    <source>
        <strain evidence="2">DKR-6</strain>
    </source>
</reference>
<sequence length="72" mass="8344">MPEREQDKVGLPDQRTVPDYDPTNDMNNNKEAPRIRNEVQPRADLTPEEKKRAEEVLGGFEDEPGRIRPNED</sequence>
<dbReference type="AlphaFoldDB" id="A0A934SUL2"/>
<accession>A0A934SUL2</accession>
<proteinExistence type="predicted"/>
<protein>
    <submittedName>
        <fullName evidence="2">Uncharacterized protein</fullName>
    </submittedName>
</protein>
<feature type="compositionally biased region" description="Basic and acidic residues" evidence="1">
    <location>
        <begin position="31"/>
        <end position="55"/>
    </location>
</feature>
<dbReference type="RefSeq" id="WP_200592345.1">
    <property type="nucleotide sequence ID" value="NZ_JAEPBG010000005.1"/>
</dbReference>
<dbReference type="EMBL" id="JAEPBG010000005">
    <property type="protein sequence ID" value="MBK4735558.1"/>
    <property type="molecule type" value="Genomic_DNA"/>
</dbReference>
<feature type="compositionally biased region" description="Basic and acidic residues" evidence="1">
    <location>
        <begin position="63"/>
        <end position="72"/>
    </location>
</feature>
<evidence type="ECO:0000313" key="2">
    <source>
        <dbReference type="EMBL" id="MBK4735558.1"/>
    </source>
</evidence>
<evidence type="ECO:0000256" key="1">
    <source>
        <dbReference type="SAM" id="MobiDB-lite"/>
    </source>
</evidence>
<comment type="caution">
    <text evidence="2">The sequence shown here is derived from an EMBL/GenBank/DDBJ whole genome shotgun (WGS) entry which is preliminary data.</text>
</comment>